<dbReference type="Proteomes" id="UP000437446">
    <property type="component" value="Unassembled WGS sequence"/>
</dbReference>
<comment type="caution">
    <text evidence="2">The sequence shown here is derived from an EMBL/GenBank/DDBJ whole genome shotgun (WGS) entry which is preliminary data.</text>
</comment>
<dbReference type="InterPro" id="IPR012910">
    <property type="entry name" value="Plug_dom"/>
</dbReference>
<sequence>MRKHLLLCGVSVVSFFYALPIRGQEVEPVDSLEQTVQLLYENKPVKYINGAASYISGAEIENVPGSNRLNALAGRIPGLSFYNIDGLPGFENSTYRLRGEHTFSDNRAPIILIDGKMDDASSLDSYDIESIVLLKDAAAAGMYGLRGANGIILINIKRGKEGKIKVSFNTETSFSQPTRKPKYLDAYQYGLLYNEAQLNDNPSATPKYDAATLEAYRSGANPYKYPNVNWQDEFLKNTNLMTRNNINISGGGETAIYYVSANYLYNSGAFNVDKDVNTYNTNTSGNVMNVHGNVQLNFGKYLKVSTDIRAKREKRNAPGAWSDDYGKDLLTNIYSTPFNAHPIMNEDGSIAGTSDYQKNLYGVLNHSGYSIWERSSISSYIDIAYDLSRWVKGLSIEGRAGFNTYTDFYTNRTKKFATYQLMADGSYSQFGLDTEIGNSGKYKQIYRNFDHNIGLRYTGDFDKHSVDALLLFDRQQVMNAQSTQLTQNF</sequence>
<dbReference type="SUPFAM" id="SSF56935">
    <property type="entry name" value="Porins"/>
    <property type="match status" value="1"/>
</dbReference>
<accession>A0A7K1HAC7</accession>
<dbReference type="Pfam" id="PF07715">
    <property type="entry name" value="Plug"/>
    <property type="match status" value="1"/>
</dbReference>
<organism evidence="2 3">
    <name type="scientific">Parabacteroides merdae</name>
    <dbReference type="NCBI Taxonomy" id="46503"/>
    <lineage>
        <taxon>Bacteria</taxon>
        <taxon>Pseudomonadati</taxon>
        <taxon>Bacteroidota</taxon>
        <taxon>Bacteroidia</taxon>
        <taxon>Bacteroidales</taxon>
        <taxon>Tannerellaceae</taxon>
        <taxon>Parabacteroides</taxon>
    </lineage>
</organism>
<dbReference type="AlphaFoldDB" id="A0A7K1HAC7"/>
<dbReference type="Gene3D" id="2.170.130.10">
    <property type="entry name" value="TonB-dependent receptor, plug domain"/>
    <property type="match status" value="1"/>
</dbReference>
<gene>
    <name evidence="2" type="ORF">GMD66_01120</name>
</gene>
<proteinExistence type="predicted"/>
<dbReference type="InterPro" id="IPR037066">
    <property type="entry name" value="Plug_dom_sf"/>
</dbReference>
<protein>
    <submittedName>
        <fullName evidence="2">TonB-dependent receptor plug domain-containing protein</fullName>
    </submittedName>
</protein>
<name>A0A7K1HAC7_9BACT</name>
<keyword evidence="2" id="KW-0675">Receptor</keyword>
<evidence type="ECO:0000313" key="2">
    <source>
        <dbReference type="EMBL" id="MTU27837.1"/>
    </source>
</evidence>
<evidence type="ECO:0000259" key="1">
    <source>
        <dbReference type="Pfam" id="PF07715"/>
    </source>
</evidence>
<feature type="domain" description="TonB-dependent receptor plug" evidence="1">
    <location>
        <begin position="48"/>
        <end position="151"/>
    </location>
</feature>
<dbReference type="EMBL" id="WNCR01000001">
    <property type="protein sequence ID" value="MTU27837.1"/>
    <property type="molecule type" value="Genomic_DNA"/>
</dbReference>
<evidence type="ECO:0000313" key="3">
    <source>
        <dbReference type="Proteomes" id="UP000437446"/>
    </source>
</evidence>
<reference evidence="2 3" key="1">
    <citation type="journal article" date="2019" name="Nat. Med.">
        <title>A library of human gut bacterial isolates paired with longitudinal multiomics data enables mechanistic microbiome research.</title>
        <authorList>
            <person name="Poyet M."/>
            <person name="Groussin M."/>
            <person name="Gibbons S.M."/>
            <person name="Avila-Pacheco J."/>
            <person name="Jiang X."/>
            <person name="Kearney S.M."/>
            <person name="Perrotta A.R."/>
            <person name="Berdy B."/>
            <person name="Zhao S."/>
            <person name="Lieberman T.D."/>
            <person name="Swanson P.K."/>
            <person name="Smith M."/>
            <person name="Roesemann S."/>
            <person name="Alexander J.E."/>
            <person name="Rich S.A."/>
            <person name="Livny J."/>
            <person name="Vlamakis H."/>
            <person name="Clish C."/>
            <person name="Bullock K."/>
            <person name="Deik A."/>
            <person name="Scott J."/>
            <person name="Pierce K.A."/>
            <person name="Xavier R.J."/>
            <person name="Alm E.J."/>
        </authorList>
    </citation>
    <scope>NUCLEOTIDE SEQUENCE [LARGE SCALE GENOMIC DNA]</scope>
    <source>
        <strain evidence="2 3">BIOML-A25</strain>
    </source>
</reference>
<dbReference type="RefSeq" id="WP_129942856.1">
    <property type="nucleotide sequence ID" value="NZ_RCYQ01000001.1"/>
</dbReference>